<keyword evidence="2" id="KW-0678">Repressor</keyword>
<dbReference type="EMBL" id="CP001669">
    <property type="protein sequence ID" value="AFZ79412.1"/>
    <property type="molecule type" value="Genomic_DNA"/>
</dbReference>
<dbReference type="Pfam" id="PF04054">
    <property type="entry name" value="Not1"/>
    <property type="match status" value="1"/>
</dbReference>
<evidence type="ECO:0000259" key="8">
    <source>
        <dbReference type="Pfam" id="PF16415"/>
    </source>
</evidence>
<dbReference type="GO" id="GO:0000932">
    <property type="term" value="C:P-body"/>
    <property type="evidence" value="ECO:0007669"/>
    <property type="project" value="TreeGrafter"/>
</dbReference>
<dbReference type="PANTHER" id="PTHR13162:SF8">
    <property type="entry name" value="CCR4-NOT TRANSCRIPTION COMPLEX SUBUNIT 1"/>
    <property type="match status" value="1"/>
</dbReference>
<dbReference type="GeneID" id="15806734"/>
<dbReference type="Gene3D" id="1.25.40.790">
    <property type="match status" value="1"/>
</dbReference>
<keyword evidence="10" id="KW-1185">Reference proteome</keyword>
<evidence type="ECO:0000256" key="4">
    <source>
        <dbReference type="ARBA" id="ARBA00023163"/>
    </source>
</evidence>
<keyword evidence="3" id="KW-0805">Transcription regulation</keyword>
<dbReference type="GO" id="GO:0030015">
    <property type="term" value="C:CCR4-NOT core complex"/>
    <property type="evidence" value="ECO:0007669"/>
    <property type="project" value="InterPro"/>
</dbReference>
<dbReference type="Proteomes" id="UP000031512">
    <property type="component" value="Chromosome 1"/>
</dbReference>
<feature type="domain" description="CCR4-Not complex component Not1 C-terminal" evidence="6">
    <location>
        <begin position="1863"/>
        <end position="2175"/>
    </location>
</feature>
<dbReference type="GO" id="GO:0005634">
    <property type="term" value="C:nucleus"/>
    <property type="evidence" value="ECO:0007669"/>
    <property type="project" value="UniProtKB-SubCell"/>
</dbReference>
<dbReference type="KEGG" id="beq:BEWA_022600"/>
<evidence type="ECO:0000256" key="1">
    <source>
        <dbReference type="ARBA" id="ARBA00004123"/>
    </source>
</evidence>
<comment type="subcellular location">
    <subcellularLocation>
        <location evidence="1">Nucleus</location>
    </subcellularLocation>
</comment>
<keyword evidence="4" id="KW-0804">Transcription</keyword>
<organism evidence="9 10">
    <name type="scientific">Theileria equi strain WA</name>
    <dbReference type="NCBI Taxonomy" id="1537102"/>
    <lineage>
        <taxon>Eukaryota</taxon>
        <taxon>Sar</taxon>
        <taxon>Alveolata</taxon>
        <taxon>Apicomplexa</taxon>
        <taxon>Aconoidasida</taxon>
        <taxon>Piroplasmida</taxon>
        <taxon>Theileriidae</taxon>
        <taxon>Theileria</taxon>
    </lineage>
</organism>
<name>L0AUZ2_THEEQ</name>
<dbReference type="STRING" id="1537102.L0AUZ2"/>
<evidence type="ECO:0000313" key="10">
    <source>
        <dbReference type="Proteomes" id="UP000031512"/>
    </source>
</evidence>
<dbReference type="Pfam" id="PF16415">
    <property type="entry name" value="CNOT1_CAF1_bind"/>
    <property type="match status" value="1"/>
</dbReference>
<dbReference type="Gene3D" id="1.25.40.180">
    <property type="match status" value="1"/>
</dbReference>
<evidence type="ECO:0000256" key="3">
    <source>
        <dbReference type="ARBA" id="ARBA00023015"/>
    </source>
</evidence>
<evidence type="ECO:0000256" key="5">
    <source>
        <dbReference type="ARBA" id="ARBA00023242"/>
    </source>
</evidence>
<keyword evidence="5" id="KW-0539">Nucleus</keyword>
<dbReference type="OrthoDB" id="1933107at2759"/>
<evidence type="ECO:0000259" key="7">
    <source>
        <dbReference type="Pfam" id="PF12842"/>
    </source>
</evidence>
<protein>
    <submittedName>
        <fullName evidence="9">Uncharacterized protein</fullName>
    </submittedName>
</protein>
<dbReference type="PANTHER" id="PTHR13162">
    <property type="entry name" value="CCR4-NOT TRANSCRIPTION COMPLEX"/>
    <property type="match status" value="1"/>
</dbReference>
<dbReference type="GO" id="GO:0000288">
    <property type="term" value="P:nuclear-transcribed mRNA catabolic process, deadenylation-dependent decay"/>
    <property type="evidence" value="ECO:0007669"/>
    <property type="project" value="TreeGrafter"/>
</dbReference>
<feature type="domain" description="CCR4-NOT transcription complex subunit 1 CAF1-binding" evidence="8">
    <location>
        <begin position="1008"/>
        <end position="1186"/>
    </location>
</feature>
<dbReference type="Gene3D" id="1.25.40.800">
    <property type="match status" value="1"/>
</dbReference>
<evidence type="ECO:0000259" key="6">
    <source>
        <dbReference type="Pfam" id="PF04054"/>
    </source>
</evidence>
<dbReference type="GO" id="GO:0060090">
    <property type="term" value="F:molecular adaptor activity"/>
    <property type="evidence" value="ECO:0007669"/>
    <property type="project" value="TreeGrafter"/>
</dbReference>
<evidence type="ECO:0000313" key="9">
    <source>
        <dbReference type="EMBL" id="AFZ79412.1"/>
    </source>
</evidence>
<dbReference type="Pfam" id="PF12842">
    <property type="entry name" value="DUF3819"/>
    <property type="match status" value="1"/>
</dbReference>
<dbReference type="VEuPathDB" id="PiroplasmaDB:BEWA_022600"/>
<gene>
    <name evidence="9" type="ORF">BEWA_022600</name>
</gene>
<dbReference type="InterPro" id="IPR032191">
    <property type="entry name" value="CNOT1_CAF1_bind"/>
</dbReference>
<accession>L0AUZ2</accession>
<reference evidence="9 10" key="1">
    <citation type="journal article" date="2012" name="BMC Genomics">
        <title>Comparative genomic analysis and phylogenetic position of Theileria equi.</title>
        <authorList>
            <person name="Kappmeyer L.S."/>
            <person name="Thiagarajan M."/>
            <person name="Herndon D.R."/>
            <person name="Ramsay J.D."/>
            <person name="Caler E."/>
            <person name="Djikeng A."/>
            <person name="Gillespie J.J."/>
            <person name="Lau A.O."/>
            <person name="Roalson E.H."/>
            <person name="Silva J.C."/>
            <person name="Silva M.G."/>
            <person name="Suarez C.E."/>
            <person name="Ueti M.W."/>
            <person name="Nene V.M."/>
            <person name="Mealey R.H."/>
            <person name="Knowles D.P."/>
            <person name="Brayton K.A."/>
        </authorList>
    </citation>
    <scope>NUCLEOTIDE SEQUENCE [LARGE SCALE GENOMIC DNA]</scope>
    <source>
        <strain evidence="9 10">WA</strain>
    </source>
</reference>
<dbReference type="InterPro" id="IPR024557">
    <property type="entry name" value="CNOT1_dom_4"/>
</dbReference>
<dbReference type="GO" id="GO:0017148">
    <property type="term" value="P:negative regulation of translation"/>
    <property type="evidence" value="ECO:0007669"/>
    <property type="project" value="InterPro"/>
</dbReference>
<sequence length="2195" mass="248924">MNSKQELGHTQGEGLAPANCTMESVIGDYTTVRDRLKSILSPKNIEEFHEILVGIKCNEGIDREVILKIDTLYEEIASGKCIVGDTPLTLMDIAECYIATLISYLHDILAIELILNILLYSNNTHLSNYSEQRLHELIFDFKLVIPLDKLKCKTALLPVLLKSTSLLKKKRISDCESRINTGYELCKEILSSEEFLESIKEEKADLYNYMISLKFDNRSMKELTNKDNWLKTCLQLQHYVGSYSKGMPKFVDNLAKACKWIETKTDFGEEASFFKLITGKFFNPVFQIELLLTYVEEYAGEFYTEPKSSTDIDGFLKLVSNEDIKSVAWIIDTDVLPALLSLVYTKSNIERFKAWIDKVVKSGGKGTLLCKAMIYKLSLIWMNDQRVLTTKYNPIQLKLATMNPIYWHIYESCIQEFVTRNKLMAEIKNLSGESLKDKDCEVLYDFIFSIAINMPCECFFLILLEIMRLVDYDYDVINFTLQMYQSTVFEIFKSNSVRFSRGILEIVCYCRQTFDWGFMNLLIKSIDNLIETESDAFAKQTLATGFIDYLEWKLTQIKSQSSLTNVKLYIPTCNIIAEIFYILHHVIGTDDVLVDIFFLYNEQYKSLNHYNILLLPLFKALEAKFEPLESFSVGDEETPADEAVRSVGAGDVLDLSDKVELSIGLNRDVYGYLLLNDDAEVTTTHIIHLIFAGKMHTSILNAIKLLNNELESLRSQYILDLLLRKFVNRFHGILSLTMPSTFCFHFLQASPGTVTDDSSSTTNEKIADILKSLAIFSGSMVSLHLSGPHIDSIYLILRIILEALKRDDIFIVEFALQAILSIKNLHCYPAFVKELATNKRVEKICPGLYSVMSSTKGAVSGSVSEIETLEDSLIATDVISNIEKAVETVACVKDKLDKGDLKDRSTGLKILKPSIPSPPTDVHIDPIQGTPKSASVFFSIINLASNIRFKQFKVDVPWNQEQLGMSNINATLDDFLNLLRADLNVPPADVESLNIINASFGTKQFIAHVERLVSSGYTDWLLFAIHRYAILHDESVFRDCIVFVSTLGGNRMMDALVRFSAYSINTFLKYLKSCRALLIYRKLLKISGSWLGALTVGRNKPLLTKHLDLKHLIIHAYENGMLTIIIPCVCRLLENITNSKNFKLPNPWTNSILGLLAEICTIKGLKSLLNNEVAALFTNLDFNPATSTCNILRHKVIADADQSPKFGSAIWSYSGSCVSDSKIKIPPIHEEIRLLLKRKIALNPKVSNLSSHVPWHDLILSAVETCYKESVTVIEKTVMTCMITCIEIIKLDFTQETPVDIVKRCISSMSSGLASSLVFVNSRDVLSSILSSQIYEKLAAIISGNSMDPKFHLSSGLEKIPNIPPQNLVEINNVGVEQISRILAKDNIGLVCALVEQLTIELMTRCLEDIVNSWRGSKSIERKLPESLQIHSLDISSRLNLYKKFVYLVPSALTRMQGDAGKADKRHMGLRLPDYFIIPPIDNLPTSLILCKFDEFENRLKEAMKYLLMYPPIVPLATSKFYYTADTPSLLLLSCLPKDHQIFSLLWNMHYLFLRAGDVMECFEVLINKVVKSITDAYKGVCVTTLVYEVELCLLEMLCMDSPNLLNVSSSMLPNLTFGKLILFLRFKLIKMSVLDCYLSNSGDVEFVAKIIYRLIVECSYVTVNDLPLSIQYLNQFDKGTIIHSVGAPIELKKLYERLINYKSEPSDKLRSLRYYMTEPGCSRNGSDVQIAELVNPRYIKMFADYVKGSDADRDRFFLNFTEQPIDGYIASTLLCALQMSYEPVGTEIKFDKVPQITHDAPILDYCNIWSQMVIGFIQNDIFTLQKILHLILTIMNHKICFPLIAKIIENIIANLEGNNAHVSMAHFLISCSPSEMVEFGQYWLPIATSKAFLQHLIASPADWPLCSQILQQAILSPHSNATSITYLIVLLIQSAPEFICGYYLGLCDVLSPRNIKLRNLLTCPAPRNVKLPNPVNFEDTIDVPPMVFTNHIQTILQRTTLKGLTDVFITKPTDKCFFGILRELKLQENLDLMLINHYTLYIGYTLPTLFHKLSNASANSHAITIVNCYKLLERLIHQCKGHIKHILLGSVMLHIRYPNSTTFKFITFIKGLFEKGENSIQEHIILVILERLLTPKPHPWGIVNLLFQLVRDAKYKFWSHIQNNPQVEQHLKKIIQSYLVTNKPNDQAQQMGDH</sequence>
<evidence type="ECO:0000256" key="2">
    <source>
        <dbReference type="ARBA" id="ARBA00022491"/>
    </source>
</evidence>
<proteinExistence type="predicted"/>
<dbReference type="InterPro" id="IPR040398">
    <property type="entry name" value="Not1"/>
</dbReference>
<dbReference type="eggNOG" id="KOG1831">
    <property type="taxonomic scope" value="Eukaryota"/>
</dbReference>
<dbReference type="RefSeq" id="XP_004829078.1">
    <property type="nucleotide sequence ID" value="XM_004829021.1"/>
</dbReference>
<dbReference type="InterPro" id="IPR007196">
    <property type="entry name" value="CCR4-Not_Not1_C"/>
</dbReference>
<feature type="domain" description="CCR4-NOT transcription complex subunit 1" evidence="7">
    <location>
        <begin position="1258"/>
        <end position="1406"/>
    </location>
</feature>